<evidence type="ECO:0000256" key="4">
    <source>
        <dbReference type="ARBA" id="ARBA00005344"/>
    </source>
</evidence>
<proteinExistence type="inferred from homology"/>
<evidence type="ECO:0000256" key="2">
    <source>
        <dbReference type="ARBA" id="ARBA00004123"/>
    </source>
</evidence>
<accession>A0A0B6ZLD1</accession>
<evidence type="ECO:0000256" key="6">
    <source>
        <dbReference type="ARBA" id="ARBA00022490"/>
    </source>
</evidence>
<evidence type="ECO:0000256" key="3">
    <source>
        <dbReference type="ARBA" id="ARBA00004496"/>
    </source>
</evidence>
<keyword evidence="6" id="KW-0963">Cytoplasm</keyword>
<feature type="compositionally biased region" description="Polar residues" evidence="9">
    <location>
        <begin position="1"/>
        <end position="27"/>
    </location>
</feature>
<sequence>HTFQGLNTDSKPSSRVLNPPGGSSSNIFGCDDQLKQKSSAKTVTVAREKTGTTDHDLPASTTGQQQQSGATRSAFNPITGEPYEQSKPKHESHNPAILSNTCLNKTTVDSCAGTGIAATNSGSVSTIVPGKPQPVPADPPVQQKQHHTGGLFGGGSDGVKEHRSTRVSQPPGGHSTKLW</sequence>
<comment type="similarity">
    <text evidence="4">Belongs to the MAP Jupiter family.</text>
</comment>
<comment type="subcellular location">
    <subcellularLocation>
        <location evidence="3">Cytoplasm</location>
    </subcellularLocation>
    <subcellularLocation>
        <location evidence="2">Nucleus</location>
    </subcellularLocation>
</comment>
<dbReference type="GO" id="GO:0005737">
    <property type="term" value="C:cytoplasm"/>
    <property type="evidence" value="ECO:0007669"/>
    <property type="project" value="UniProtKB-SubCell"/>
</dbReference>
<dbReference type="AlphaFoldDB" id="A0A0B6ZLD1"/>
<evidence type="ECO:0000256" key="7">
    <source>
        <dbReference type="ARBA" id="ARBA00022553"/>
    </source>
</evidence>
<dbReference type="PANTHER" id="PTHR34930">
    <property type="entry name" value="GEO05313P1"/>
    <property type="match status" value="1"/>
</dbReference>
<dbReference type="GO" id="GO:0005634">
    <property type="term" value="C:nucleus"/>
    <property type="evidence" value="ECO:0007669"/>
    <property type="project" value="UniProtKB-SubCell"/>
</dbReference>
<dbReference type="PANTHER" id="PTHR34930:SF2">
    <property type="entry name" value="MICROTUBULE-ASSOCIATED PROTEIN JUPITER"/>
    <property type="match status" value="1"/>
</dbReference>
<evidence type="ECO:0000256" key="8">
    <source>
        <dbReference type="ARBA" id="ARBA00023242"/>
    </source>
</evidence>
<organism evidence="10">
    <name type="scientific">Arion vulgaris</name>
    <dbReference type="NCBI Taxonomy" id="1028688"/>
    <lineage>
        <taxon>Eukaryota</taxon>
        <taxon>Metazoa</taxon>
        <taxon>Spiralia</taxon>
        <taxon>Lophotrochozoa</taxon>
        <taxon>Mollusca</taxon>
        <taxon>Gastropoda</taxon>
        <taxon>Heterobranchia</taxon>
        <taxon>Euthyneura</taxon>
        <taxon>Panpulmonata</taxon>
        <taxon>Eupulmonata</taxon>
        <taxon>Stylommatophora</taxon>
        <taxon>Helicina</taxon>
        <taxon>Arionoidea</taxon>
        <taxon>Arionidae</taxon>
        <taxon>Arion</taxon>
    </lineage>
</organism>
<feature type="compositionally biased region" description="Low complexity" evidence="9">
    <location>
        <begin position="59"/>
        <end position="74"/>
    </location>
</feature>
<feature type="compositionally biased region" description="Basic and acidic residues" evidence="9">
    <location>
        <begin position="84"/>
        <end position="93"/>
    </location>
</feature>
<feature type="compositionally biased region" description="Basic and acidic residues" evidence="9">
    <location>
        <begin position="46"/>
        <end position="57"/>
    </location>
</feature>
<protein>
    <recommendedName>
        <fullName evidence="5">Microtubule-associated protein Jupiter</fullName>
    </recommendedName>
</protein>
<feature type="non-terminal residue" evidence="10">
    <location>
        <position position="1"/>
    </location>
</feature>
<evidence type="ECO:0000256" key="9">
    <source>
        <dbReference type="SAM" id="MobiDB-lite"/>
    </source>
</evidence>
<comment type="function">
    <text evidence="1">Binds to all microtubule populations.</text>
</comment>
<evidence type="ECO:0000313" key="10">
    <source>
        <dbReference type="EMBL" id="CEK69212.1"/>
    </source>
</evidence>
<evidence type="ECO:0000256" key="5">
    <source>
        <dbReference type="ARBA" id="ARBA00021471"/>
    </source>
</evidence>
<gene>
    <name evidence="10" type="primary">ORF69373</name>
</gene>
<reference evidence="10" key="1">
    <citation type="submission" date="2014-12" db="EMBL/GenBank/DDBJ databases">
        <title>Insight into the proteome of Arion vulgaris.</title>
        <authorList>
            <person name="Aradska J."/>
            <person name="Bulat T."/>
            <person name="Smidak R."/>
            <person name="Sarate P."/>
            <person name="Gangsoo J."/>
            <person name="Sialana F."/>
            <person name="Bilban M."/>
            <person name="Lubec G."/>
        </authorList>
    </citation>
    <scope>NUCLEOTIDE SEQUENCE</scope>
    <source>
        <tissue evidence="10">Skin</tissue>
    </source>
</reference>
<feature type="region of interest" description="Disordered" evidence="9">
    <location>
        <begin position="119"/>
        <end position="179"/>
    </location>
</feature>
<keyword evidence="7" id="KW-0597">Phosphoprotein</keyword>
<name>A0A0B6ZLD1_9EUPU</name>
<keyword evidence="8" id="KW-0539">Nucleus</keyword>
<dbReference type="EMBL" id="HACG01022347">
    <property type="protein sequence ID" value="CEK69212.1"/>
    <property type="molecule type" value="Transcribed_RNA"/>
</dbReference>
<evidence type="ECO:0000256" key="1">
    <source>
        <dbReference type="ARBA" id="ARBA00003805"/>
    </source>
</evidence>
<feature type="region of interest" description="Disordered" evidence="9">
    <location>
        <begin position="1"/>
        <end position="96"/>
    </location>
</feature>
<dbReference type="InterPro" id="IPR033335">
    <property type="entry name" value="JUPITER"/>
</dbReference>